<dbReference type="Proteomes" id="UP000749559">
    <property type="component" value="Unassembled WGS sequence"/>
</dbReference>
<keyword evidence="3" id="KW-1185">Reference proteome</keyword>
<comment type="caution">
    <text evidence="2">The sequence shown here is derived from an EMBL/GenBank/DDBJ whole genome shotgun (WGS) entry which is preliminary data.</text>
</comment>
<feature type="compositionally biased region" description="Polar residues" evidence="1">
    <location>
        <begin position="188"/>
        <end position="197"/>
    </location>
</feature>
<dbReference type="EMBL" id="CAIIXF020000005">
    <property type="protein sequence ID" value="CAH1783604.1"/>
    <property type="molecule type" value="Genomic_DNA"/>
</dbReference>
<feature type="compositionally biased region" description="Basic and acidic residues" evidence="1">
    <location>
        <begin position="354"/>
        <end position="364"/>
    </location>
</feature>
<evidence type="ECO:0000313" key="2">
    <source>
        <dbReference type="EMBL" id="CAH1783604.1"/>
    </source>
</evidence>
<feature type="compositionally biased region" description="Basic residues" evidence="1">
    <location>
        <begin position="62"/>
        <end position="76"/>
    </location>
</feature>
<feature type="compositionally biased region" description="Basic residues" evidence="1">
    <location>
        <begin position="138"/>
        <end position="155"/>
    </location>
</feature>
<organism evidence="2 3">
    <name type="scientific">Owenia fusiformis</name>
    <name type="common">Polychaete worm</name>
    <dbReference type="NCBI Taxonomy" id="6347"/>
    <lineage>
        <taxon>Eukaryota</taxon>
        <taxon>Metazoa</taxon>
        <taxon>Spiralia</taxon>
        <taxon>Lophotrochozoa</taxon>
        <taxon>Annelida</taxon>
        <taxon>Polychaeta</taxon>
        <taxon>Sedentaria</taxon>
        <taxon>Canalipalpata</taxon>
        <taxon>Sabellida</taxon>
        <taxon>Oweniida</taxon>
        <taxon>Oweniidae</taxon>
        <taxon>Owenia</taxon>
    </lineage>
</organism>
<feature type="compositionally biased region" description="Polar residues" evidence="1">
    <location>
        <begin position="166"/>
        <end position="175"/>
    </location>
</feature>
<feature type="compositionally biased region" description="Low complexity" evidence="1">
    <location>
        <begin position="368"/>
        <end position="379"/>
    </location>
</feature>
<reference evidence="2" key="1">
    <citation type="submission" date="2022-03" db="EMBL/GenBank/DDBJ databases">
        <authorList>
            <person name="Martin C."/>
        </authorList>
    </citation>
    <scope>NUCLEOTIDE SEQUENCE</scope>
</reference>
<dbReference type="AlphaFoldDB" id="A0A8J1XH49"/>
<gene>
    <name evidence="2" type="ORF">OFUS_LOCUS9930</name>
</gene>
<evidence type="ECO:0000256" key="1">
    <source>
        <dbReference type="SAM" id="MobiDB-lite"/>
    </source>
</evidence>
<evidence type="ECO:0000313" key="3">
    <source>
        <dbReference type="Proteomes" id="UP000749559"/>
    </source>
</evidence>
<feature type="compositionally biased region" description="Polar residues" evidence="1">
    <location>
        <begin position="111"/>
        <end position="129"/>
    </location>
</feature>
<feature type="compositionally biased region" description="Basic residues" evidence="1">
    <location>
        <begin position="100"/>
        <end position="110"/>
    </location>
</feature>
<sequence>MGNSCCCCVPGWKRRLVITDSGNVSGCGGFVSGGGGCGGRFTQHRQVELGDYDSDDDPGCGGRKRRKNKKSSRGRRNQINDRADVVNDVESDSDPGCGGRRNKSRTKKRTGQSAKSPMNNGEINTAYSDSDSDPGCGGRKKNKSSKKIPKPKKSPTNKVHAIDENPNAQSNNKRNPNGFIVHEDKLSNDTQHNSPRINHNKGLKDRTNIPNGVPSTDKQTFDNDKWSSKITHHEAPQNPKNDGVVLNQLDTGRYITQENQQENRSGNNKMDEDKWISRTTHYPPPQNPKSGTSGDYYKSDTGRYITQQEKHRQNESSSIDSNRLDGDKWISRTTHYPPPQNPQSETSGAYYKPDTGRYIKKDQEILDMPNNMPPNRYNM</sequence>
<feature type="region of interest" description="Disordered" evidence="1">
    <location>
        <begin position="50"/>
        <end position="223"/>
    </location>
</feature>
<accession>A0A8J1XH49</accession>
<protein>
    <submittedName>
        <fullName evidence="2">Uncharacterized protein</fullName>
    </submittedName>
</protein>
<feature type="region of interest" description="Disordered" evidence="1">
    <location>
        <begin position="257"/>
        <end position="379"/>
    </location>
</feature>
<feature type="non-terminal residue" evidence="2">
    <location>
        <position position="379"/>
    </location>
</feature>
<feature type="compositionally biased region" description="Polar residues" evidence="1">
    <location>
        <begin position="257"/>
        <end position="268"/>
    </location>
</feature>
<feature type="compositionally biased region" description="Polar residues" evidence="1">
    <location>
        <begin position="208"/>
        <end position="218"/>
    </location>
</feature>
<proteinExistence type="predicted"/>
<name>A0A8J1XH49_OWEFU</name>